<evidence type="ECO:0000313" key="2">
    <source>
        <dbReference type="Proteomes" id="UP000188174"/>
    </source>
</evidence>
<dbReference type="Proteomes" id="UP000188174">
    <property type="component" value="Chromosome"/>
</dbReference>
<name>A0ABM6I1C7_9HYPH</name>
<sequence>MATSLDLPAGAFTIKRRCERKDKAFRWNHGFSKLAPRFWLNWILPEQHRTHHKGIALPI</sequence>
<evidence type="ECO:0000313" key="1">
    <source>
        <dbReference type="EMBL" id="AQQ04165.1"/>
    </source>
</evidence>
<keyword evidence="2" id="KW-1185">Reference proteome</keyword>
<dbReference type="EMBL" id="CP019630">
    <property type="protein sequence ID" value="AQQ04165.1"/>
    <property type="molecule type" value="Genomic_DNA"/>
</dbReference>
<gene>
    <name evidence="1" type="ORF">B0E33_11705</name>
</gene>
<accession>A0ABM6I1C7</accession>
<reference evidence="1 2" key="1">
    <citation type="submission" date="2017-02" db="EMBL/GenBank/DDBJ databases">
        <authorList>
            <person name="Jeong S."/>
        </authorList>
    </citation>
    <scope>NUCLEOTIDE SEQUENCE [LARGE SCALE GENOMIC DNA]</scope>
    <source>
        <strain evidence="1 2">RMAR6-6</strain>
    </source>
</reference>
<proteinExistence type="predicted"/>
<protein>
    <submittedName>
        <fullName evidence="1">Uncharacterized protein</fullName>
    </submittedName>
</protein>
<organism evidence="1 2">
    <name type="scientific">Roseibium algicola</name>
    <dbReference type="NCBI Taxonomy" id="2857014"/>
    <lineage>
        <taxon>Bacteria</taxon>
        <taxon>Pseudomonadati</taxon>
        <taxon>Pseudomonadota</taxon>
        <taxon>Alphaproteobacteria</taxon>
        <taxon>Hyphomicrobiales</taxon>
        <taxon>Stappiaceae</taxon>
        <taxon>Roseibium</taxon>
    </lineage>
</organism>
<dbReference type="RefSeq" id="WP_162493103.1">
    <property type="nucleotide sequence ID" value="NZ_CP019630.1"/>
</dbReference>